<comment type="caution">
    <text evidence="2">The sequence shown here is derived from an EMBL/GenBank/DDBJ whole genome shotgun (WGS) entry which is preliminary data.</text>
</comment>
<reference evidence="2" key="1">
    <citation type="submission" date="2022-03" db="EMBL/GenBank/DDBJ databases">
        <authorList>
            <person name="Sayadi A."/>
        </authorList>
    </citation>
    <scope>NUCLEOTIDE SEQUENCE</scope>
</reference>
<dbReference type="Proteomes" id="UP001152888">
    <property type="component" value="Unassembled WGS sequence"/>
</dbReference>
<evidence type="ECO:0000313" key="2">
    <source>
        <dbReference type="EMBL" id="CAH1979611.1"/>
    </source>
</evidence>
<evidence type="ECO:0000256" key="1">
    <source>
        <dbReference type="SAM" id="MobiDB-lite"/>
    </source>
</evidence>
<evidence type="ECO:0000313" key="3">
    <source>
        <dbReference type="Proteomes" id="UP001152888"/>
    </source>
</evidence>
<feature type="region of interest" description="Disordered" evidence="1">
    <location>
        <begin position="1"/>
        <end position="57"/>
    </location>
</feature>
<dbReference type="AlphaFoldDB" id="A0A9P0PE65"/>
<dbReference type="EMBL" id="CAKOFQ010006882">
    <property type="protein sequence ID" value="CAH1979611.1"/>
    <property type="molecule type" value="Genomic_DNA"/>
</dbReference>
<feature type="region of interest" description="Disordered" evidence="1">
    <location>
        <begin position="73"/>
        <end position="94"/>
    </location>
</feature>
<protein>
    <submittedName>
        <fullName evidence="2">Uncharacterized protein</fullName>
    </submittedName>
</protein>
<accession>A0A9P0PE65</accession>
<keyword evidence="3" id="KW-1185">Reference proteome</keyword>
<name>A0A9P0PE65_ACAOB</name>
<organism evidence="2 3">
    <name type="scientific">Acanthoscelides obtectus</name>
    <name type="common">Bean weevil</name>
    <name type="synonym">Bruchus obtectus</name>
    <dbReference type="NCBI Taxonomy" id="200917"/>
    <lineage>
        <taxon>Eukaryota</taxon>
        <taxon>Metazoa</taxon>
        <taxon>Ecdysozoa</taxon>
        <taxon>Arthropoda</taxon>
        <taxon>Hexapoda</taxon>
        <taxon>Insecta</taxon>
        <taxon>Pterygota</taxon>
        <taxon>Neoptera</taxon>
        <taxon>Endopterygota</taxon>
        <taxon>Coleoptera</taxon>
        <taxon>Polyphaga</taxon>
        <taxon>Cucujiformia</taxon>
        <taxon>Chrysomeloidea</taxon>
        <taxon>Chrysomelidae</taxon>
        <taxon>Bruchinae</taxon>
        <taxon>Bruchini</taxon>
        <taxon>Acanthoscelides</taxon>
    </lineage>
</organism>
<sequence length="110" mass="12557">MQCRVTGAHNSTAVPHVAQEEHDSVTQSSSDEFISSSESSDSDTSFGPLVGKKRYSKRTEVHVTADAIGVHALTSKRRGRKKQEEVQLTRKRRQPEKWEKNIRKRMIYCK</sequence>
<feature type="compositionally biased region" description="Low complexity" evidence="1">
    <location>
        <begin position="28"/>
        <end position="46"/>
    </location>
</feature>
<gene>
    <name evidence="2" type="ORF">ACAOBT_LOCUS13538</name>
</gene>
<proteinExistence type="predicted"/>